<dbReference type="GO" id="GO:0016491">
    <property type="term" value="F:oxidoreductase activity"/>
    <property type="evidence" value="ECO:0007669"/>
    <property type="project" value="InterPro"/>
</dbReference>
<accession>A0A516TLK5</accession>
<dbReference type="InterPro" id="IPR016162">
    <property type="entry name" value="Ald_DH_N"/>
</dbReference>
<dbReference type="Gene3D" id="3.40.605.10">
    <property type="entry name" value="Aldehyde Dehydrogenase, Chain A, domain 1"/>
    <property type="match status" value="1"/>
</dbReference>
<dbReference type="Proteomes" id="UP000315925">
    <property type="component" value="Chromosome"/>
</dbReference>
<evidence type="ECO:0000313" key="1">
    <source>
        <dbReference type="EMBL" id="QDQ42122.1"/>
    </source>
</evidence>
<evidence type="ECO:0008006" key="3">
    <source>
        <dbReference type="Google" id="ProtNLM"/>
    </source>
</evidence>
<dbReference type="AlphaFoldDB" id="A0A516TLK5"/>
<evidence type="ECO:0000313" key="2">
    <source>
        <dbReference type="Proteomes" id="UP000315925"/>
    </source>
</evidence>
<gene>
    <name evidence="1" type="ORF">kam1_882</name>
</gene>
<sequence>MKELSEQIQCLCRKAKEASRFLSELSSKKIDQALIAIGEELLARKATVLAANDRDIDNAKIWVFPRRS</sequence>
<protein>
    <recommendedName>
        <fullName evidence="3">Glutamate-5-semialdehyde dehydrogenase</fullName>
    </recommendedName>
</protein>
<dbReference type="EMBL" id="CP037899">
    <property type="protein sequence ID" value="QDQ42122.1"/>
    <property type="molecule type" value="Genomic_DNA"/>
</dbReference>
<proteinExistence type="predicted"/>
<reference evidence="2" key="1">
    <citation type="submission" date="2019-03" db="EMBL/GenBank/DDBJ databases">
        <title>Complete genome of Methylacidiphilum kamchatkense Kam1.</title>
        <authorList>
            <person name="Kruse T."/>
            <person name="Murarilal Ratnadevi C."/>
            <person name="Erikstad H.-A."/>
            <person name="Birkeland N.-K."/>
        </authorList>
    </citation>
    <scope>NUCLEOTIDE SEQUENCE [LARGE SCALE GENOMIC DNA]</scope>
    <source>
        <strain evidence="2">kam1</strain>
    </source>
</reference>
<name>A0A516TLK5_9BACT</name>
<dbReference type="KEGG" id="mkc:kam1_882"/>
<organism evidence="1 2">
    <name type="scientific">Methylacidiphilum kamchatkense Kam1</name>
    <dbReference type="NCBI Taxonomy" id="1202785"/>
    <lineage>
        <taxon>Bacteria</taxon>
        <taxon>Pseudomonadati</taxon>
        <taxon>Verrucomicrobiota</taxon>
        <taxon>Methylacidiphilae</taxon>
        <taxon>Methylacidiphilales</taxon>
        <taxon>Methylacidiphilaceae</taxon>
        <taxon>Methylacidiphilum (ex Ratnadevi et al. 2023)</taxon>
    </lineage>
</organism>